<evidence type="ECO:0000259" key="2">
    <source>
        <dbReference type="PROSITE" id="PS50942"/>
    </source>
</evidence>
<dbReference type="InterPro" id="IPR011417">
    <property type="entry name" value="ANTH_dom"/>
</dbReference>
<feature type="region of interest" description="Disordered" evidence="1">
    <location>
        <begin position="331"/>
        <end position="365"/>
    </location>
</feature>
<organism evidence="3 4">
    <name type="scientific">Coemansia aciculifera</name>
    <dbReference type="NCBI Taxonomy" id="417176"/>
    <lineage>
        <taxon>Eukaryota</taxon>
        <taxon>Fungi</taxon>
        <taxon>Fungi incertae sedis</taxon>
        <taxon>Zoopagomycota</taxon>
        <taxon>Kickxellomycotina</taxon>
        <taxon>Kickxellomycetes</taxon>
        <taxon>Kickxellales</taxon>
        <taxon>Kickxellaceae</taxon>
        <taxon>Coemansia</taxon>
    </lineage>
</organism>
<dbReference type="PANTHER" id="PTHR22951:SF5">
    <property type="entry name" value="PHOSPHATIDYLINOSITOL-BINDING CLATHRIN ASSEMBLY PROTEIN LAP"/>
    <property type="match status" value="1"/>
</dbReference>
<feature type="compositionally biased region" description="Low complexity" evidence="1">
    <location>
        <begin position="549"/>
        <end position="573"/>
    </location>
</feature>
<feature type="region of interest" description="Disordered" evidence="1">
    <location>
        <begin position="278"/>
        <end position="319"/>
    </location>
</feature>
<accession>A0A9W8IUK0</accession>
<dbReference type="InterPro" id="IPR008942">
    <property type="entry name" value="ENTH_VHS"/>
</dbReference>
<dbReference type="Pfam" id="PF07651">
    <property type="entry name" value="ANTH"/>
    <property type="match status" value="1"/>
</dbReference>
<feature type="region of interest" description="Disordered" evidence="1">
    <location>
        <begin position="544"/>
        <end position="586"/>
    </location>
</feature>
<feature type="domain" description="ENTH" evidence="2">
    <location>
        <begin position="1"/>
        <end position="127"/>
    </location>
</feature>
<evidence type="ECO:0000256" key="1">
    <source>
        <dbReference type="SAM" id="MobiDB-lite"/>
    </source>
</evidence>
<dbReference type="Proteomes" id="UP001140074">
    <property type="component" value="Unassembled WGS sequence"/>
</dbReference>
<dbReference type="GO" id="GO:0005546">
    <property type="term" value="F:phosphatidylinositol-4,5-bisphosphate binding"/>
    <property type="evidence" value="ECO:0007669"/>
    <property type="project" value="TreeGrafter"/>
</dbReference>
<dbReference type="InterPro" id="IPR014712">
    <property type="entry name" value="ANTH_dom_sf"/>
</dbReference>
<dbReference type="SUPFAM" id="SSF48464">
    <property type="entry name" value="ENTH/VHS domain"/>
    <property type="match status" value="1"/>
</dbReference>
<dbReference type="Gene3D" id="1.20.58.150">
    <property type="entry name" value="ANTH domain"/>
    <property type="match status" value="1"/>
</dbReference>
<dbReference type="GO" id="GO:0032050">
    <property type="term" value="F:clathrin heavy chain binding"/>
    <property type="evidence" value="ECO:0007669"/>
    <property type="project" value="TreeGrafter"/>
</dbReference>
<dbReference type="GO" id="GO:0005905">
    <property type="term" value="C:clathrin-coated pit"/>
    <property type="evidence" value="ECO:0007669"/>
    <property type="project" value="TreeGrafter"/>
</dbReference>
<evidence type="ECO:0000313" key="4">
    <source>
        <dbReference type="Proteomes" id="UP001140074"/>
    </source>
</evidence>
<protein>
    <recommendedName>
        <fullName evidence="2">ENTH domain-containing protein</fullName>
    </recommendedName>
</protein>
<dbReference type="SMART" id="SM00273">
    <property type="entry name" value="ENTH"/>
    <property type="match status" value="1"/>
</dbReference>
<gene>
    <name evidence="3" type="ORF">GGH94_001564</name>
</gene>
<feature type="compositionally biased region" description="Low complexity" evidence="1">
    <location>
        <begin position="668"/>
        <end position="715"/>
    </location>
</feature>
<feature type="compositionally biased region" description="Low complexity" evidence="1">
    <location>
        <begin position="632"/>
        <end position="650"/>
    </location>
</feature>
<proteinExistence type="predicted"/>
<dbReference type="GO" id="GO:0072583">
    <property type="term" value="P:clathrin-dependent endocytosis"/>
    <property type="evidence" value="ECO:0007669"/>
    <property type="project" value="InterPro"/>
</dbReference>
<sequence>MEKAVFKATRKDAVHPKQKHVDTLIQMTLSGVSMEELFMLIQDRFSEANWVVSFKALILVHILMHESNGPTIYDYLIHHSNALDMTRFRDRHGTKGVSEFEQSKNVRTYASYLNDKVLAFKAIRIDHVTQKNPAGSQIYQKAPSDIKFMLLEVSTIQKQLHSVLKNRFESDTLDNETTFSAFRYCLRDMLKLFQVMNLGVMKMLKVYFEMREDDMRRALDLYKRFVKLTDRTDEYLKVARQFENIFGFSIPNLIHAPLSLSKALEEFLDMPVEERAATVSEMKSARRPEKESPPASATVSTATAAKTGTAGASAARNKPNYGLRLKPELLALTGDAPPPPPSPTTKVAGKTSNTGAPAVQARSTTTAPLAAAASATTTAAAGKKPAAKAETDFIDFFSSIDDEETADNSLGAPNTAVAAVAAFGYSTPMDNSSGLVSEQHAVANNAMTVQGGGGGMTDFDAMFHALSNPFAAQQQQQQPMQAGVMSSASPFTGMSTSNIGSSSNVSSTALGLQQQQQPFGGFPTAGNNTATTVSSSTMQFASFGNTTGLTSTPFQPQQQQQQQQQLGSSSSGFGDVSANNPFRQSMYPAQPDLLMQQAMMTNQMSQLSMQPQQQQSAYNPFAQRQTVYLGSFQQQQPQQQPQSLGSSSPFATMTSSGGGQAPDQFASFNAFGNNNTTNNNNAGIMAGHQQHQHQQQPGGAVNNNNQNFADFNFFQ</sequence>
<feature type="compositionally biased region" description="Basic and acidic residues" evidence="1">
    <location>
        <begin position="283"/>
        <end position="292"/>
    </location>
</feature>
<dbReference type="GO" id="GO:0005545">
    <property type="term" value="F:1-phosphatidylinositol binding"/>
    <property type="evidence" value="ECO:0007669"/>
    <property type="project" value="InterPro"/>
</dbReference>
<dbReference type="InterPro" id="IPR013809">
    <property type="entry name" value="ENTH"/>
</dbReference>
<dbReference type="GO" id="GO:0006900">
    <property type="term" value="P:vesicle budding from membrane"/>
    <property type="evidence" value="ECO:0007669"/>
    <property type="project" value="TreeGrafter"/>
</dbReference>
<dbReference type="EMBL" id="JANBUY010000039">
    <property type="protein sequence ID" value="KAJ2866373.1"/>
    <property type="molecule type" value="Genomic_DNA"/>
</dbReference>
<evidence type="ECO:0000313" key="3">
    <source>
        <dbReference type="EMBL" id="KAJ2866373.1"/>
    </source>
</evidence>
<dbReference type="GO" id="GO:0048268">
    <property type="term" value="P:clathrin coat assembly"/>
    <property type="evidence" value="ECO:0007669"/>
    <property type="project" value="InterPro"/>
</dbReference>
<reference evidence="3" key="1">
    <citation type="submission" date="2022-07" db="EMBL/GenBank/DDBJ databases">
        <title>Phylogenomic reconstructions and comparative analyses of Kickxellomycotina fungi.</title>
        <authorList>
            <person name="Reynolds N.K."/>
            <person name="Stajich J.E."/>
            <person name="Barry K."/>
            <person name="Grigoriev I.V."/>
            <person name="Crous P."/>
            <person name="Smith M.E."/>
        </authorList>
    </citation>
    <scope>NUCLEOTIDE SEQUENCE</scope>
    <source>
        <strain evidence="3">RSA 476</strain>
    </source>
</reference>
<dbReference type="PANTHER" id="PTHR22951">
    <property type="entry name" value="CLATHRIN ASSEMBLY PROTEIN"/>
    <property type="match status" value="1"/>
</dbReference>
<dbReference type="GO" id="GO:0000149">
    <property type="term" value="F:SNARE binding"/>
    <property type="evidence" value="ECO:0007669"/>
    <property type="project" value="TreeGrafter"/>
</dbReference>
<name>A0A9W8IUK0_9FUNG</name>
<dbReference type="Gene3D" id="1.25.40.90">
    <property type="match status" value="1"/>
</dbReference>
<comment type="caution">
    <text evidence="3">The sequence shown here is derived from an EMBL/GenBank/DDBJ whole genome shotgun (WGS) entry which is preliminary data.</text>
</comment>
<dbReference type="GO" id="GO:0030136">
    <property type="term" value="C:clathrin-coated vesicle"/>
    <property type="evidence" value="ECO:0007669"/>
    <property type="project" value="InterPro"/>
</dbReference>
<dbReference type="PROSITE" id="PS50942">
    <property type="entry name" value="ENTH"/>
    <property type="match status" value="1"/>
</dbReference>
<feature type="compositionally biased region" description="Low complexity" evidence="1">
    <location>
        <begin position="295"/>
        <end position="315"/>
    </location>
</feature>
<dbReference type="SUPFAM" id="SSF89009">
    <property type="entry name" value="GAT-like domain"/>
    <property type="match status" value="1"/>
</dbReference>
<dbReference type="AlphaFoldDB" id="A0A9W8IUK0"/>
<keyword evidence="4" id="KW-1185">Reference proteome</keyword>
<feature type="region of interest" description="Disordered" evidence="1">
    <location>
        <begin position="632"/>
        <end position="715"/>
    </location>
</feature>
<dbReference type="InterPro" id="IPR045192">
    <property type="entry name" value="AP180-like"/>
</dbReference>